<accession>A0AAV7WBZ6</accession>
<comment type="caution">
    <text evidence="2">The sequence shown here is derived from an EMBL/GenBank/DDBJ whole genome shotgun (WGS) entry which is preliminary data.</text>
</comment>
<proteinExistence type="predicted"/>
<organism evidence="2 3">
    <name type="scientific">Pleurodeles waltl</name>
    <name type="common">Iberian ribbed newt</name>
    <dbReference type="NCBI Taxonomy" id="8319"/>
    <lineage>
        <taxon>Eukaryota</taxon>
        <taxon>Metazoa</taxon>
        <taxon>Chordata</taxon>
        <taxon>Craniata</taxon>
        <taxon>Vertebrata</taxon>
        <taxon>Euteleostomi</taxon>
        <taxon>Amphibia</taxon>
        <taxon>Batrachia</taxon>
        <taxon>Caudata</taxon>
        <taxon>Salamandroidea</taxon>
        <taxon>Salamandridae</taxon>
        <taxon>Pleurodelinae</taxon>
        <taxon>Pleurodeles</taxon>
    </lineage>
</organism>
<dbReference type="AlphaFoldDB" id="A0AAV7WBZ6"/>
<gene>
    <name evidence="2" type="ORF">NDU88_005474</name>
</gene>
<protein>
    <submittedName>
        <fullName evidence="2">Uncharacterized protein</fullName>
    </submittedName>
</protein>
<dbReference type="EMBL" id="JANPWB010000002">
    <property type="protein sequence ID" value="KAJ1210106.1"/>
    <property type="molecule type" value="Genomic_DNA"/>
</dbReference>
<evidence type="ECO:0000313" key="3">
    <source>
        <dbReference type="Proteomes" id="UP001066276"/>
    </source>
</evidence>
<keyword evidence="3" id="KW-1185">Reference proteome</keyword>
<reference evidence="2" key="1">
    <citation type="journal article" date="2022" name="bioRxiv">
        <title>Sequencing and chromosome-scale assembly of the giantPleurodeles waltlgenome.</title>
        <authorList>
            <person name="Brown T."/>
            <person name="Elewa A."/>
            <person name="Iarovenko S."/>
            <person name="Subramanian E."/>
            <person name="Araus A.J."/>
            <person name="Petzold A."/>
            <person name="Susuki M."/>
            <person name="Suzuki K.-i.T."/>
            <person name="Hayashi T."/>
            <person name="Toyoda A."/>
            <person name="Oliveira C."/>
            <person name="Osipova E."/>
            <person name="Leigh N.D."/>
            <person name="Simon A."/>
            <person name="Yun M.H."/>
        </authorList>
    </citation>
    <scope>NUCLEOTIDE SEQUENCE</scope>
    <source>
        <strain evidence="2">20211129_DDA</strain>
        <tissue evidence="2">Liver</tissue>
    </source>
</reference>
<feature type="compositionally biased region" description="Basic and acidic residues" evidence="1">
    <location>
        <begin position="38"/>
        <end position="47"/>
    </location>
</feature>
<name>A0AAV7WBZ6_PLEWA</name>
<feature type="compositionally biased region" description="Basic and acidic residues" evidence="1">
    <location>
        <begin position="13"/>
        <end position="24"/>
    </location>
</feature>
<feature type="region of interest" description="Disordered" evidence="1">
    <location>
        <begin position="1"/>
        <end position="74"/>
    </location>
</feature>
<evidence type="ECO:0000313" key="2">
    <source>
        <dbReference type="EMBL" id="KAJ1210106.1"/>
    </source>
</evidence>
<evidence type="ECO:0000256" key="1">
    <source>
        <dbReference type="SAM" id="MobiDB-lite"/>
    </source>
</evidence>
<dbReference type="Proteomes" id="UP001066276">
    <property type="component" value="Chromosome 1_2"/>
</dbReference>
<sequence>MPAPPPAGSNREPSLRDCNRRGVDGSRVLACGGPTGVKRPEGTKQEEGSGTVVGRAARAASQYSIGSKDKRARP</sequence>